<dbReference type="PANTHER" id="PTHR43581">
    <property type="entry name" value="ATP/GTP PHOSPHATASE"/>
    <property type="match status" value="1"/>
</dbReference>
<dbReference type="SUPFAM" id="SSF52540">
    <property type="entry name" value="P-loop containing nucleoside triphosphate hydrolases"/>
    <property type="match status" value="1"/>
</dbReference>
<dbReference type="InterPro" id="IPR041685">
    <property type="entry name" value="AAA_GajA/Old/RecF-like"/>
</dbReference>
<reference evidence="3 4" key="1">
    <citation type="journal article" date="2015" name="Nature">
        <title>rRNA introns, odd ribosomes, and small enigmatic genomes across a large radiation of phyla.</title>
        <authorList>
            <person name="Brown C.T."/>
            <person name="Hug L.A."/>
            <person name="Thomas B.C."/>
            <person name="Sharon I."/>
            <person name="Castelle C.J."/>
            <person name="Singh A."/>
            <person name="Wilkins M.J."/>
            <person name="Williams K.H."/>
            <person name="Banfield J.F."/>
        </authorList>
    </citation>
    <scope>NUCLEOTIDE SEQUENCE [LARGE SCALE GENOMIC DNA]</scope>
</reference>
<dbReference type="InterPro" id="IPR034139">
    <property type="entry name" value="TOPRIM_OLD"/>
</dbReference>
<name>A0A0G0ID23_9BACT</name>
<dbReference type="CDD" id="cd01026">
    <property type="entry name" value="TOPRIM_OLD"/>
    <property type="match status" value="1"/>
</dbReference>
<accession>A0A0G0ID23</accession>
<evidence type="ECO:0000259" key="2">
    <source>
        <dbReference type="Pfam" id="PF20469"/>
    </source>
</evidence>
<dbReference type="EMBL" id="LBTX01000022">
    <property type="protein sequence ID" value="KKQ48875.1"/>
    <property type="molecule type" value="Genomic_DNA"/>
</dbReference>
<evidence type="ECO:0000259" key="1">
    <source>
        <dbReference type="Pfam" id="PF13175"/>
    </source>
</evidence>
<gene>
    <name evidence="3" type="ORF">US68_C0022G0005</name>
</gene>
<dbReference type="Pfam" id="PF13175">
    <property type="entry name" value="AAA_15"/>
    <property type="match status" value="1"/>
</dbReference>
<feature type="domain" description="Endonuclease GajA/Old nuclease/RecF-like AAA" evidence="1">
    <location>
        <begin position="1"/>
        <end position="407"/>
    </location>
</feature>
<organism evidence="3 4">
    <name type="scientific">Candidatus Shapirobacteria bacterium GW2011_GWE1_38_10</name>
    <dbReference type="NCBI Taxonomy" id="1618488"/>
    <lineage>
        <taxon>Bacteria</taxon>
        <taxon>Candidatus Shapironibacteriota</taxon>
    </lineage>
</organism>
<dbReference type="InterPro" id="IPR027417">
    <property type="entry name" value="P-loop_NTPase"/>
</dbReference>
<dbReference type="PANTHER" id="PTHR43581:SF2">
    <property type="entry name" value="EXCINUCLEASE ATPASE SUBUNIT"/>
    <property type="match status" value="1"/>
</dbReference>
<dbReference type="Proteomes" id="UP000034231">
    <property type="component" value="Unassembled WGS sequence"/>
</dbReference>
<dbReference type="AlphaFoldDB" id="A0A0G0ID23"/>
<protein>
    <submittedName>
        <fullName evidence="3">Uncharacterized protein</fullName>
    </submittedName>
</protein>
<sequence>MKLIELSVKNYRSIKQIDTVKISSLQILLGENNSGKSNTLLSIESFLTAGAGGITEVDFQDKSSPIIIRAKFSISSQHLKKSWRPYMINDELILEKHVWIENVDGTKISIKNEYHGYQAEPKEWYLSVNKIRENRGDRPKWKEIVSENNLPDYFLNEGNCNKEDFVKGVEKYLFENEVEFDDPDVSKTQALGFQSKAISNLPRFYYLRAETTYSDETDKRSSTSTFRRLMADLTDRIIKKDPKYIKIEEALNTVKSLLNETEVESGDNRRLESLSTIEEKIKDILCNLMPSVKKVKLRVETEDVTTIFSKGVEITIDDGFDTNVLLKGHGLQRCVIFSLLQALILNDRDELVESGESDPQPRNPIILGIEEPELFIHPQIGKLFYDVLNSFSEKDQVIYTTHSPRFIDVYKYDSIALVKKENEDGTIITNCNLNAFDGLFDKQVFMGMTQLNSDVNELFFAKNVLLVEGSEDKIAITETLKKTGKINLRTEEIGITIIVTGGKQAIPFFVRVLNAFNISYSVLHDLDITDGMQADDKATEEKRNQEIQNLANGKITTFPVKLETTLGLEKGHFKDQYDALKFFQDHNNINVELEKTVTASIKSIE</sequence>
<dbReference type="Pfam" id="PF20469">
    <property type="entry name" value="OLD-like_TOPRIM"/>
    <property type="match status" value="1"/>
</dbReference>
<evidence type="ECO:0000313" key="3">
    <source>
        <dbReference type="EMBL" id="KKQ48875.1"/>
    </source>
</evidence>
<dbReference type="InterPro" id="IPR051396">
    <property type="entry name" value="Bact_Antivir_Def_Nuclease"/>
</dbReference>
<dbReference type="Gene3D" id="3.40.50.300">
    <property type="entry name" value="P-loop containing nucleotide triphosphate hydrolases"/>
    <property type="match status" value="1"/>
</dbReference>
<feature type="domain" description="OLD protein-like TOPRIM" evidence="2">
    <location>
        <begin position="459"/>
        <end position="527"/>
    </location>
</feature>
<comment type="caution">
    <text evidence="3">The sequence shown here is derived from an EMBL/GenBank/DDBJ whole genome shotgun (WGS) entry which is preliminary data.</text>
</comment>
<evidence type="ECO:0000313" key="4">
    <source>
        <dbReference type="Proteomes" id="UP000034231"/>
    </source>
</evidence>
<proteinExistence type="predicted"/>